<feature type="binding site" evidence="7">
    <location>
        <position position="118"/>
    </location>
    <ligand>
        <name>phosphoenolpyruvate</name>
        <dbReference type="ChEBI" id="CHEBI:58702"/>
    </ligand>
</feature>
<comment type="function">
    <text evidence="7">Catalyzes the transfer of the enolpyruvyl moiety of phosphoenolpyruvate (PEP) to the 5-hydroxyl of shikimate-3-phosphate (S3P) to produce enolpyruvyl shikimate-3-phosphate and inorganic phosphate.</text>
</comment>
<gene>
    <name evidence="7 9" type="primary">aroA</name>
    <name evidence="9" type="ORF">GIS02_01060</name>
</gene>
<comment type="pathway">
    <text evidence="1">Metabolic intermediate biosynthesis; chorismate biosynthesis; chorismate from D-erythrose 4-phosphate and phosphoenolpyruvate: step 6/7.</text>
</comment>
<dbReference type="CDD" id="cd01556">
    <property type="entry name" value="EPSP_synthase"/>
    <property type="match status" value="1"/>
</dbReference>
<feature type="binding site" evidence="7">
    <location>
        <position position="20"/>
    </location>
    <ligand>
        <name>phosphoenolpyruvate</name>
        <dbReference type="ChEBI" id="CHEBI:58702"/>
    </ligand>
</feature>
<feature type="binding site" evidence="7">
    <location>
        <position position="380"/>
    </location>
    <ligand>
        <name>phosphoenolpyruvate</name>
        <dbReference type="ChEBI" id="CHEBI:58702"/>
    </ligand>
</feature>
<feature type="binding site" evidence="7">
    <location>
        <position position="20"/>
    </location>
    <ligand>
        <name>3-phosphoshikimate</name>
        <dbReference type="ChEBI" id="CHEBI:145989"/>
    </ligand>
</feature>
<evidence type="ECO:0000259" key="8">
    <source>
        <dbReference type="Pfam" id="PF00275"/>
    </source>
</evidence>
<dbReference type="GO" id="GO:0009073">
    <property type="term" value="P:aromatic amino acid family biosynthetic process"/>
    <property type="evidence" value="ECO:0007669"/>
    <property type="project" value="UniProtKB-KW"/>
</dbReference>
<keyword evidence="5 7" id="KW-0057">Aromatic amino acid biosynthesis</keyword>
<evidence type="ECO:0000313" key="9">
    <source>
        <dbReference type="EMBL" id="NMG82778.1"/>
    </source>
</evidence>
<feature type="binding site" evidence="7">
    <location>
        <position position="335"/>
    </location>
    <ligand>
        <name>3-phosphoshikimate</name>
        <dbReference type="ChEBI" id="CHEBI:145989"/>
    </ligand>
</feature>
<keyword evidence="3 7" id="KW-0028">Amino-acid biosynthesis</keyword>
<dbReference type="GO" id="GO:0003866">
    <property type="term" value="F:3-phosphoshikimate 1-carboxyvinyltransferase activity"/>
    <property type="evidence" value="ECO:0007669"/>
    <property type="project" value="UniProtKB-UniRule"/>
</dbReference>
<evidence type="ECO:0000256" key="4">
    <source>
        <dbReference type="ARBA" id="ARBA00022679"/>
    </source>
</evidence>
<keyword evidence="4 7" id="KW-0808">Transferase</keyword>
<dbReference type="SUPFAM" id="SSF55205">
    <property type="entry name" value="EPT/RTPC-like"/>
    <property type="match status" value="1"/>
</dbReference>
<comment type="similarity">
    <text evidence="2 7">Belongs to the EPSP synthase family.</text>
</comment>
<feature type="binding site" evidence="7">
    <location>
        <position position="163"/>
    </location>
    <ligand>
        <name>3-phosphoshikimate</name>
        <dbReference type="ChEBI" id="CHEBI:145989"/>
    </ligand>
</feature>
<dbReference type="NCBIfam" id="TIGR01356">
    <property type="entry name" value="aroA"/>
    <property type="match status" value="1"/>
</dbReference>
<dbReference type="Proteomes" id="UP000606580">
    <property type="component" value="Unassembled WGS sequence"/>
</dbReference>
<accession>A0A848D6Y6</accession>
<dbReference type="PROSITE" id="PS00104">
    <property type="entry name" value="EPSP_SYNTHASE_1"/>
    <property type="match status" value="1"/>
</dbReference>
<feature type="binding site" evidence="7">
    <location>
        <position position="191"/>
    </location>
    <ligand>
        <name>3-phosphoshikimate</name>
        <dbReference type="ChEBI" id="CHEBI:145989"/>
    </ligand>
</feature>
<comment type="caution">
    <text evidence="9">The sequence shown here is derived from an EMBL/GenBank/DDBJ whole genome shotgun (WGS) entry which is preliminary data.</text>
</comment>
<dbReference type="HAMAP" id="MF_00210">
    <property type="entry name" value="EPSP_synth"/>
    <property type="match status" value="1"/>
</dbReference>
<dbReference type="UniPathway" id="UPA00053">
    <property type="reaction ID" value="UER00089"/>
</dbReference>
<dbReference type="GO" id="GO:0009423">
    <property type="term" value="P:chorismate biosynthetic process"/>
    <property type="evidence" value="ECO:0007669"/>
    <property type="project" value="UniProtKB-UniRule"/>
</dbReference>
<dbReference type="InterPro" id="IPR013792">
    <property type="entry name" value="RNA3'P_cycl/enolpyr_Trfase_a/b"/>
</dbReference>
<dbReference type="InterPro" id="IPR001986">
    <property type="entry name" value="Enolpyruvate_Tfrase_dom"/>
</dbReference>
<feature type="binding site" evidence="7">
    <location>
        <position position="25"/>
    </location>
    <ligand>
        <name>3-phosphoshikimate</name>
        <dbReference type="ChEBI" id="CHEBI:145989"/>
    </ligand>
</feature>
<dbReference type="InterPro" id="IPR006264">
    <property type="entry name" value="EPSP_synthase"/>
</dbReference>
<dbReference type="AlphaFoldDB" id="A0A848D6Y6"/>
<comment type="caution">
    <text evidence="7">Lacks conserved residue(s) required for the propagation of feature annotation.</text>
</comment>
<feature type="domain" description="Enolpyruvate transferase" evidence="8">
    <location>
        <begin position="8"/>
        <end position="414"/>
    </location>
</feature>
<comment type="subunit">
    <text evidence="7">Monomer.</text>
</comment>
<evidence type="ECO:0000313" key="10">
    <source>
        <dbReference type="Proteomes" id="UP000606580"/>
    </source>
</evidence>
<dbReference type="PANTHER" id="PTHR21090:SF5">
    <property type="entry name" value="PENTAFUNCTIONAL AROM POLYPEPTIDE"/>
    <property type="match status" value="1"/>
</dbReference>
<dbReference type="Pfam" id="PF00275">
    <property type="entry name" value="EPSP_synthase"/>
    <property type="match status" value="1"/>
</dbReference>
<dbReference type="PANTHER" id="PTHR21090">
    <property type="entry name" value="AROM/DEHYDROQUINATE SYNTHASE"/>
    <property type="match status" value="1"/>
</dbReference>
<feature type="binding site" evidence="7">
    <location>
        <position position="165"/>
    </location>
    <ligand>
        <name>3-phosphoshikimate</name>
        <dbReference type="ChEBI" id="CHEBI:145989"/>
    </ligand>
</feature>
<feature type="binding site" evidence="7">
    <location>
        <position position="339"/>
    </location>
    <ligand>
        <name>phosphoenolpyruvate</name>
        <dbReference type="ChEBI" id="CHEBI:58702"/>
    </ligand>
</feature>
<evidence type="ECO:0000256" key="3">
    <source>
        <dbReference type="ARBA" id="ARBA00022605"/>
    </source>
</evidence>
<dbReference type="InterPro" id="IPR023193">
    <property type="entry name" value="EPSP_synthase_CS"/>
</dbReference>
<dbReference type="GO" id="GO:0008652">
    <property type="term" value="P:amino acid biosynthetic process"/>
    <property type="evidence" value="ECO:0007669"/>
    <property type="project" value="UniProtKB-KW"/>
</dbReference>
<dbReference type="InterPro" id="IPR036968">
    <property type="entry name" value="Enolpyruvate_Tfrase_sf"/>
</dbReference>
<organism evidence="9 10">
    <name type="scientific">Candidatus Ethanoperedens thermophilum</name>
    <dbReference type="NCBI Taxonomy" id="2766897"/>
    <lineage>
        <taxon>Archaea</taxon>
        <taxon>Methanobacteriati</taxon>
        <taxon>Methanobacteriota</taxon>
        <taxon>Stenosarchaea group</taxon>
        <taxon>Methanomicrobia</taxon>
        <taxon>Methanosarcinales</taxon>
        <taxon>Methanosarcinales incertae sedis</taxon>
        <taxon>GOM Arc I cluster</taxon>
        <taxon>Candidatus Ethanoperedens</taxon>
    </lineage>
</organism>
<evidence type="ECO:0000256" key="5">
    <source>
        <dbReference type="ARBA" id="ARBA00023141"/>
    </source>
</evidence>
<evidence type="ECO:0000256" key="1">
    <source>
        <dbReference type="ARBA" id="ARBA00004811"/>
    </source>
</evidence>
<comment type="catalytic activity">
    <reaction evidence="6">
        <text>3-phosphoshikimate + phosphoenolpyruvate = 5-O-(1-carboxyvinyl)-3-phosphoshikimate + phosphate</text>
        <dbReference type="Rhea" id="RHEA:21256"/>
        <dbReference type="ChEBI" id="CHEBI:43474"/>
        <dbReference type="ChEBI" id="CHEBI:57701"/>
        <dbReference type="ChEBI" id="CHEBI:58702"/>
        <dbReference type="ChEBI" id="CHEBI:145989"/>
        <dbReference type="EC" id="2.5.1.19"/>
    </reaction>
    <physiologicalReaction direction="left-to-right" evidence="6">
        <dbReference type="Rhea" id="RHEA:21257"/>
    </physiologicalReaction>
</comment>
<reference evidence="9" key="1">
    <citation type="journal article" date="2020" name="MBio">
        <title>'Candidatus Ethanoperedens,' a Thermophilic Genus of Archaea Mediating the Anaerobic Oxidation of Ethane.</title>
        <authorList>
            <person name="Hahn C.J."/>
            <person name="Laso-Perez R."/>
            <person name="Vulcano F."/>
            <person name="Vaziourakis K.M."/>
            <person name="Stokke R."/>
            <person name="Steen I.H."/>
            <person name="Teske A."/>
            <person name="Boetius A."/>
            <person name="Liebeke M."/>
            <person name="Amann R."/>
            <person name="Knittel K."/>
            <person name="Wegener G."/>
        </authorList>
    </citation>
    <scope>NUCLEOTIDE SEQUENCE</scope>
    <source>
        <strain evidence="9">GoM-Arc1-LC-WB58</strain>
    </source>
</reference>
<dbReference type="PIRSF" id="PIRSF000505">
    <property type="entry name" value="EPSPS"/>
    <property type="match status" value="1"/>
</dbReference>
<dbReference type="EMBL" id="WNEG01000023">
    <property type="protein sequence ID" value="NMG82778.1"/>
    <property type="molecule type" value="Genomic_DNA"/>
</dbReference>
<proteinExistence type="inferred from homology"/>
<feature type="binding site" evidence="7">
    <location>
        <position position="308"/>
    </location>
    <ligand>
        <name>3-phosphoshikimate</name>
        <dbReference type="ChEBI" id="CHEBI:145989"/>
    </ligand>
</feature>
<dbReference type="Gene3D" id="3.65.10.10">
    <property type="entry name" value="Enolpyruvate transferase domain"/>
    <property type="match status" value="2"/>
</dbReference>
<evidence type="ECO:0000256" key="2">
    <source>
        <dbReference type="ARBA" id="ARBA00009948"/>
    </source>
</evidence>
<dbReference type="GO" id="GO:0005737">
    <property type="term" value="C:cytoplasm"/>
    <property type="evidence" value="ECO:0007669"/>
    <property type="project" value="UniProtKB-SubCell"/>
</dbReference>
<dbReference type="PROSITE" id="PS00885">
    <property type="entry name" value="EPSP_SYNTHASE_2"/>
    <property type="match status" value="1"/>
</dbReference>
<feature type="binding site" evidence="7">
    <location>
        <position position="21"/>
    </location>
    <ligand>
        <name>3-phosphoshikimate</name>
        <dbReference type="ChEBI" id="CHEBI:145989"/>
    </ligand>
</feature>
<feature type="binding site" evidence="7">
    <location>
        <position position="90"/>
    </location>
    <ligand>
        <name>phosphoenolpyruvate</name>
        <dbReference type="ChEBI" id="CHEBI:58702"/>
    </ligand>
</feature>
<sequence>MNVKISSSVIEGMVDAPPSKSYTHRAIAIASLAKNTTVHNPLVSDDTQRTMHACHLFGADVERVGDVIRIAGVHGKVATPDDVVDVGNSGTTLRIMTAISSLVDGAVVLNGDASIRKRPNDPLLLALNDLGAEAFSTRNNGMAPVVVRGKLRGGKTFIDGSVSSQFITGLLIACCLAENDTEIVVRGELKSRPYVDITLEMLELAGARVAIGEGANLTFMVEGSQQFDVPVYQVPGDFSSASYLLAAGALFGDVTVKNMYPTAQGDSAIISILEEMGADIQWHKKQGVVTVKQSKLHGCTIDVGLTPDLVPTLAVLGVLADGVTVIENAEHVRYKETDRLHAMAAELGKMGANVREETDKLILKGSKLHGTDLCGWDDHRIVMALTLAGMAAGGTVIDTAESVGISYPDFFERMKRLGANIETVH</sequence>
<protein>
    <recommendedName>
        <fullName evidence="7">3-phosphoshikimate 1-carboxyvinyltransferase</fullName>
        <ecNumber evidence="7">2.5.1.19</ecNumber>
    </recommendedName>
    <alternativeName>
        <fullName evidence="7">5-enolpyruvylshikimate-3-phosphate synthase</fullName>
        <shortName evidence="7">EPSP synthase</shortName>
        <shortName evidence="7">EPSPS</shortName>
    </alternativeName>
</protein>
<feature type="binding site" evidence="7">
    <location>
        <position position="165"/>
    </location>
    <ligand>
        <name>phosphoenolpyruvate</name>
        <dbReference type="ChEBI" id="CHEBI:58702"/>
    </ligand>
</feature>
<name>A0A848D6Y6_9EURY</name>
<feature type="binding site" evidence="7">
    <location>
        <position position="164"/>
    </location>
    <ligand>
        <name>3-phosphoshikimate</name>
        <dbReference type="ChEBI" id="CHEBI:145989"/>
    </ligand>
</feature>
<dbReference type="EC" id="2.5.1.19" evidence="7"/>
<feature type="active site" description="Proton acceptor" evidence="7">
    <location>
        <position position="308"/>
    </location>
</feature>
<evidence type="ECO:0000256" key="6">
    <source>
        <dbReference type="ARBA" id="ARBA00044633"/>
    </source>
</evidence>
<comment type="subcellular location">
    <subcellularLocation>
        <location evidence="7">Cytoplasm</location>
    </subcellularLocation>
</comment>
<keyword evidence="7" id="KW-0963">Cytoplasm</keyword>
<evidence type="ECO:0000256" key="7">
    <source>
        <dbReference type="HAMAP-Rule" id="MF_00210"/>
    </source>
</evidence>